<dbReference type="AlphaFoldDB" id="A0A0N5AJC4"/>
<dbReference type="Gene3D" id="2.30.30.140">
    <property type="match status" value="1"/>
</dbReference>
<dbReference type="WBParaSite" id="SMUV_0000455901-mRNA-1">
    <property type="protein sequence ID" value="SMUV_0000455901-mRNA-1"/>
    <property type="gene ID" value="SMUV_0000455901"/>
</dbReference>
<dbReference type="STRING" id="451379.A0A0N5AJC4"/>
<name>A0A0N5AJC4_9BILA</name>
<dbReference type="Proteomes" id="UP000046393">
    <property type="component" value="Unplaced"/>
</dbReference>
<accession>A0A0N5AJC4</accession>
<organism evidence="1 2">
    <name type="scientific">Syphacia muris</name>
    <dbReference type="NCBI Taxonomy" id="451379"/>
    <lineage>
        <taxon>Eukaryota</taxon>
        <taxon>Metazoa</taxon>
        <taxon>Ecdysozoa</taxon>
        <taxon>Nematoda</taxon>
        <taxon>Chromadorea</taxon>
        <taxon>Rhabditida</taxon>
        <taxon>Spirurina</taxon>
        <taxon>Oxyuridomorpha</taxon>
        <taxon>Oxyuroidea</taxon>
        <taxon>Oxyuridae</taxon>
        <taxon>Syphacia</taxon>
    </lineage>
</organism>
<evidence type="ECO:0000313" key="1">
    <source>
        <dbReference type="Proteomes" id="UP000046393"/>
    </source>
</evidence>
<protein>
    <submittedName>
        <fullName evidence="2">Tudor domain-containing protein</fullName>
    </submittedName>
</protein>
<sequence>LLTDSVLEQRSSPVALIGEEIEVKRDGRLIPAKIRYCRGGRDYKVQFSDGHFEWVGSEQIRIRSDHESYSGGLIDSEYNKGHAISASSSFGRRMPPAIPGNIIFNS</sequence>
<reference evidence="2" key="1">
    <citation type="submission" date="2017-02" db="UniProtKB">
        <authorList>
            <consortium name="WormBaseParasite"/>
        </authorList>
    </citation>
    <scope>IDENTIFICATION</scope>
</reference>
<evidence type="ECO:0000313" key="2">
    <source>
        <dbReference type="WBParaSite" id="SMUV_0000455901-mRNA-1"/>
    </source>
</evidence>
<proteinExistence type="predicted"/>
<keyword evidence="1" id="KW-1185">Reference proteome</keyword>